<dbReference type="Pfam" id="PF13813">
    <property type="entry name" value="MBOAT_2"/>
    <property type="match status" value="1"/>
</dbReference>
<dbReference type="OrthoDB" id="2796277at2759"/>
<keyword evidence="5 9" id="KW-0812">Transmembrane</keyword>
<feature type="transmembrane region" description="Helical" evidence="9">
    <location>
        <begin position="433"/>
        <end position="454"/>
    </location>
</feature>
<feature type="transmembrane region" description="Helical" evidence="9">
    <location>
        <begin position="394"/>
        <end position="413"/>
    </location>
</feature>
<dbReference type="eggNOG" id="ENOG502SAIV">
    <property type="taxonomic scope" value="Eukaryota"/>
</dbReference>
<dbReference type="GeneID" id="19968029"/>
<dbReference type="InParanoid" id="W2SD09"/>
<feature type="domain" description="Wax synthase" evidence="10">
    <location>
        <begin position="357"/>
        <end position="420"/>
    </location>
</feature>
<dbReference type="HOGENOM" id="CLU_021051_1_1_1"/>
<evidence type="ECO:0000256" key="3">
    <source>
        <dbReference type="ARBA" id="ARBA00007282"/>
    </source>
</evidence>
<evidence type="ECO:0000313" key="11">
    <source>
        <dbReference type="EMBL" id="ETN46505.1"/>
    </source>
</evidence>
<name>W2SD09_CYPE1</name>
<feature type="transmembrane region" description="Helical" evidence="9">
    <location>
        <begin position="299"/>
        <end position="321"/>
    </location>
</feature>
<dbReference type="EMBL" id="KB822711">
    <property type="protein sequence ID" value="ETN46505.1"/>
    <property type="molecule type" value="Genomic_DNA"/>
</dbReference>
<evidence type="ECO:0000256" key="9">
    <source>
        <dbReference type="SAM" id="Phobius"/>
    </source>
</evidence>
<dbReference type="InterPro" id="IPR032805">
    <property type="entry name" value="Wax_synthase_dom"/>
</dbReference>
<evidence type="ECO:0000256" key="1">
    <source>
        <dbReference type="ARBA" id="ARBA00004141"/>
    </source>
</evidence>
<evidence type="ECO:0000256" key="5">
    <source>
        <dbReference type="ARBA" id="ARBA00022692"/>
    </source>
</evidence>
<evidence type="ECO:0000256" key="7">
    <source>
        <dbReference type="ARBA" id="ARBA00023136"/>
    </source>
</evidence>
<comment type="pathway">
    <text evidence="2">Secondary metabolite biosynthesis.</text>
</comment>
<dbReference type="GO" id="GO:0016020">
    <property type="term" value="C:membrane"/>
    <property type="evidence" value="ECO:0007669"/>
    <property type="project" value="UniProtKB-SubCell"/>
</dbReference>
<dbReference type="InterPro" id="IPR044851">
    <property type="entry name" value="Wax_synthase"/>
</dbReference>
<evidence type="ECO:0000256" key="4">
    <source>
        <dbReference type="ARBA" id="ARBA00022679"/>
    </source>
</evidence>
<feature type="transmembrane region" description="Helical" evidence="9">
    <location>
        <begin position="31"/>
        <end position="49"/>
    </location>
</feature>
<proteinExistence type="inferred from homology"/>
<dbReference type="GO" id="GO:0008374">
    <property type="term" value="F:O-acyltransferase activity"/>
    <property type="evidence" value="ECO:0007669"/>
    <property type="project" value="InterPro"/>
</dbReference>
<feature type="region of interest" description="Disordered" evidence="8">
    <location>
        <begin position="123"/>
        <end position="165"/>
    </location>
</feature>
<sequence length="535" mass="60065">MSADALYRQVQADRLQRYEDAITTGVYRPYIWPWDTLPALWLFLGLLILPRLPGKTARIVRIPLLALIFGQGAWTCMRARSIQMAGGYGIGLTDDWGFIMTAALLCFSDLKQDFQRLEARPIGGSAPVEDHTGSAQSTATEANGSLTERTDSRMEQKPSSTLGQVDESRAHPYTVDWQSYPSDIKHCVLWITDLLISFRGVNWNYRLVNFHPFHSAPQNPFEAERPDHKSRTAEKTAPPSINDIQRKARRSAILLYLGLDLAKTLVIHDPYYFGLAPIDSPHPLWLLQSHPFLTRLCRLLLSLYSIIVALSCIFNLSPLLFPLLPDFSTQTGHPISHPSMYPPLWSPTPITDLLRGGLPAFWGKIWHQMFRFGISQPSAYLIRRYHLNPRSQSGRALQLLIAFGLTASIHAMAAATSFPPNPLNPPRPITGSGLFFVLQALGMLAQTAFAEAVGSKKRWPVGARKAGNAAFVVVWLWYTGPILSDDFARTGVWMFEPLPISLFRGLAGEGWWCWGGRWAGLVWDGPWYRRGIALY</sequence>
<organism evidence="11 12">
    <name type="scientific">Cyphellophora europaea (strain CBS 101466)</name>
    <name type="common">Phialophora europaea</name>
    <dbReference type="NCBI Taxonomy" id="1220924"/>
    <lineage>
        <taxon>Eukaryota</taxon>
        <taxon>Fungi</taxon>
        <taxon>Dikarya</taxon>
        <taxon>Ascomycota</taxon>
        <taxon>Pezizomycotina</taxon>
        <taxon>Eurotiomycetes</taxon>
        <taxon>Chaetothyriomycetidae</taxon>
        <taxon>Chaetothyriales</taxon>
        <taxon>Cyphellophoraceae</taxon>
        <taxon>Cyphellophora</taxon>
    </lineage>
</organism>
<gene>
    <name evidence="11" type="ORF">HMPREF1541_00690</name>
</gene>
<reference evidence="11 12" key="1">
    <citation type="submission" date="2013-03" db="EMBL/GenBank/DDBJ databases">
        <title>The Genome Sequence of Phialophora europaea CBS 101466.</title>
        <authorList>
            <consortium name="The Broad Institute Genomics Platform"/>
            <person name="Cuomo C."/>
            <person name="de Hoog S."/>
            <person name="Gorbushina A."/>
            <person name="Walker B."/>
            <person name="Young S.K."/>
            <person name="Zeng Q."/>
            <person name="Gargeya S."/>
            <person name="Fitzgerald M."/>
            <person name="Haas B."/>
            <person name="Abouelleil A."/>
            <person name="Allen A.W."/>
            <person name="Alvarado L."/>
            <person name="Arachchi H.M."/>
            <person name="Berlin A.M."/>
            <person name="Chapman S.B."/>
            <person name="Gainer-Dewar J."/>
            <person name="Goldberg J."/>
            <person name="Griggs A."/>
            <person name="Gujja S."/>
            <person name="Hansen M."/>
            <person name="Howarth C."/>
            <person name="Imamovic A."/>
            <person name="Ireland A."/>
            <person name="Larimer J."/>
            <person name="McCowan C."/>
            <person name="Murphy C."/>
            <person name="Pearson M."/>
            <person name="Poon T.W."/>
            <person name="Priest M."/>
            <person name="Roberts A."/>
            <person name="Saif S."/>
            <person name="Shea T."/>
            <person name="Sisk P."/>
            <person name="Sykes S."/>
            <person name="Wortman J."/>
            <person name="Nusbaum C."/>
            <person name="Birren B."/>
        </authorList>
    </citation>
    <scope>NUCLEOTIDE SEQUENCE [LARGE SCALE GENOMIC DNA]</scope>
    <source>
        <strain evidence="11 12">CBS 101466</strain>
    </source>
</reference>
<comment type="similarity">
    <text evidence="3">Belongs to the wax synthase family.</text>
</comment>
<keyword evidence="12" id="KW-1185">Reference proteome</keyword>
<dbReference type="PANTHER" id="PTHR31595">
    <property type="entry name" value="LONG-CHAIN-ALCOHOL O-FATTY-ACYLTRANSFERASE 3-RELATED"/>
    <property type="match status" value="1"/>
</dbReference>
<dbReference type="PANTHER" id="PTHR31595:SF57">
    <property type="entry name" value="OS04G0481900 PROTEIN"/>
    <property type="match status" value="1"/>
</dbReference>
<dbReference type="VEuPathDB" id="FungiDB:HMPREF1541_00690"/>
<evidence type="ECO:0000256" key="8">
    <source>
        <dbReference type="SAM" id="MobiDB-lite"/>
    </source>
</evidence>
<dbReference type="Proteomes" id="UP000030752">
    <property type="component" value="Unassembled WGS sequence"/>
</dbReference>
<evidence type="ECO:0000259" key="10">
    <source>
        <dbReference type="Pfam" id="PF13813"/>
    </source>
</evidence>
<feature type="compositionally biased region" description="Polar residues" evidence="8">
    <location>
        <begin position="133"/>
        <end position="147"/>
    </location>
</feature>
<feature type="compositionally biased region" description="Basic and acidic residues" evidence="8">
    <location>
        <begin position="222"/>
        <end position="234"/>
    </location>
</feature>
<accession>W2SD09</accession>
<evidence type="ECO:0000256" key="6">
    <source>
        <dbReference type="ARBA" id="ARBA00022989"/>
    </source>
</evidence>
<keyword evidence="6 9" id="KW-1133">Transmembrane helix</keyword>
<evidence type="ECO:0000256" key="2">
    <source>
        <dbReference type="ARBA" id="ARBA00005179"/>
    </source>
</evidence>
<dbReference type="GO" id="GO:0006629">
    <property type="term" value="P:lipid metabolic process"/>
    <property type="evidence" value="ECO:0007669"/>
    <property type="project" value="InterPro"/>
</dbReference>
<evidence type="ECO:0000313" key="12">
    <source>
        <dbReference type="Proteomes" id="UP000030752"/>
    </source>
</evidence>
<keyword evidence="7 9" id="KW-0472">Membrane</keyword>
<keyword evidence="4" id="KW-0808">Transferase</keyword>
<dbReference type="RefSeq" id="XP_008711217.1">
    <property type="nucleotide sequence ID" value="XM_008712995.1"/>
</dbReference>
<feature type="region of interest" description="Disordered" evidence="8">
    <location>
        <begin position="218"/>
        <end position="238"/>
    </location>
</feature>
<comment type="subcellular location">
    <subcellularLocation>
        <location evidence="1">Membrane</location>
        <topology evidence="1">Multi-pass membrane protein</topology>
    </subcellularLocation>
</comment>
<protein>
    <recommendedName>
        <fullName evidence="10">Wax synthase domain-containing protein</fullName>
    </recommendedName>
</protein>
<dbReference type="AlphaFoldDB" id="W2SD09"/>